<evidence type="ECO:0000313" key="1">
    <source>
        <dbReference type="EMBL" id="RKP56306.1"/>
    </source>
</evidence>
<dbReference type="OrthoDB" id="2617021at2"/>
<comment type="caution">
    <text evidence="1">The sequence shown here is derived from an EMBL/GenBank/DDBJ whole genome shotgun (WGS) entry which is preliminary data.</text>
</comment>
<gene>
    <name evidence="1" type="ORF">D7Z26_06655</name>
</gene>
<reference evidence="1 2" key="1">
    <citation type="submission" date="2018-10" db="EMBL/GenBank/DDBJ databases">
        <title>Cohnella sp. M2MS4P-1, whole genome shotgun sequence.</title>
        <authorList>
            <person name="Tuo L."/>
        </authorList>
    </citation>
    <scope>NUCLEOTIDE SEQUENCE [LARGE SCALE GENOMIC DNA]</scope>
    <source>
        <strain evidence="1 2">M2MS4P-1</strain>
    </source>
</reference>
<dbReference type="AlphaFoldDB" id="A0A494Y0M4"/>
<dbReference type="Proteomes" id="UP000282076">
    <property type="component" value="Unassembled WGS sequence"/>
</dbReference>
<organism evidence="1 2">
    <name type="scientific">Cohnella endophytica</name>
    <dbReference type="NCBI Taxonomy" id="2419778"/>
    <lineage>
        <taxon>Bacteria</taxon>
        <taxon>Bacillati</taxon>
        <taxon>Bacillota</taxon>
        <taxon>Bacilli</taxon>
        <taxon>Bacillales</taxon>
        <taxon>Paenibacillaceae</taxon>
        <taxon>Cohnella</taxon>
    </lineage>
</organism>
<dbReference type="EMBL" id="RBZM01000003">
    <property type="protein sequence ID" value="RKP56306.1"/>
    <property type="molecule type" value="Genomic_DNA"/>
</dbReference>
<evidence type="ECO:0000313" key="2">
    <source>
        <dbReference type="Proteomes" id="UP000282076"/>
    </source>
</evidence>
<dbReference type="RefSeq" id="WP_120975273.1">
    <property type="nucleotide sequence ID" value="NZ_RBZM01000003.1"/>
</dbReference>
<protein>
    <submittedName>
        <fullName evidence="1">Uncharacterized protein</fullName>
    </submittedName>
</protein>
<proteinExistence type="predicted"/>
<sequence length="108" mass="12399">MRTKQWDCDPYRVVLIEQTQDLCELLVIGPLHGESHPNSISQFHDTFDSSIKRSEKFVRNVADAIKMGFSIMDRYFRHEDGREIHVSNALDTDRSQDNFISLLGNSGA</sequence>
<keyword evidence="2" id="KW-1185">Reference proteome</keyword>
<accession>A0A494Y0M4</accession>
<name>A0A494Y0M4_9BACL</name>